<evidence type="ECO:0000313" key="4">
    <source>
        <dbReference type="Proteomes" id="UP000250275"/>
    </source>
</evidence>
<dbReference type="EMBL" id="KQ762962">
    <property type="protein sequence ID" value="OAD55189.1"/>
    <property type="molecule type" value="Genomic_DNA"/>
</dbReference>
<dbReference type="AlphaFoldDB" id="A0A310SHR1"/>
<dbReference type="InterPro" id="IPR036322">
    <property type="entry name" value="WD40_repeat_dom_sf"/>
</dbReference>
<dbReference type="Proteomes" id="UP000250275">
    <property type="component" value="Unassembled WGS sequence"/>
</dbReference>
<feature type="domain" description="HPS5 TPR" evidence="2">
    <location>
        <begin position="926"/>
        <end position="1074"/>
    </location>
</feature>
<dbReference type="Pfam" id="PF23757">
    <property type="entry name" value="TPR_HPS5_insect"/>
    <property type="match status" value="1"/>
</dbReference>
<sequence length="1247" mass="143657">MALRSRSSHSKSMSNIVDNVVNNKEKFQENSVLIENRYRTYTFKDFKEEEYFTKDSFCDHKEVQSTRKSRNFIKKLIASLERKNEVCKADDEFFSKYYKRNDYSNPNSDYSFDQKLQTPERIRKFGVKVPFPNVELNKISSQNCGQERSAESKVFARNQVSVFSNIIPKTKFSPENYKYVESSNSRKSVTEISDKIGRDFKINEQRNTKYYRENYSQSYSKRHIGTQNKNEREKRHDFSSFEPNRHLVELQNRTDIVNSYFLKSNENDLKGNTLENIFTNLKIGGNSKKGMFHGNFKKTLNRNKSFKDLFGSVIKWKKSGNKERPQQFMSCDHLFEKPKKFDWKNGKKLSKASSFQAIIYHDREDENFEQYTCFNISPSYIILGSTSGSIYLFSRKPCSFIQLIPLSEGIVSRILISPDEKTIALTTTRGIICLVALKPVLKLIAISTEYVRKNINCLCWNDNSCEIYVGDGNGRVSVIVLSIFTVNGIFQAPACTLMNLDSSIVQLTFSSPLLLVSTLTRCYICDTIQEQYKQVGNKARNGEFGFFNFIAEANSKVQEENFPQIFCSRPGSRLWEVAANGTVIKTHQFKEALAIAPTTICKPNIRKSNYQKHTEQTWLPQSINFSHLFVIAKKYLFSYTSTGLYIIDPITATVVLWNNEFSNISFVETIENKIYLMTSGGEFHCLVLCSLDSLILQLYNKKKYYECLEICLMYKVQLKKVVNNTKINNICDIEIKLQIFRDDELSTLLYPLIMLLESNLKITPKKLDSGIVVVNYGKSSLKGEENCIFHSASHCSLQNNENLFETELEAEKETSTNLLNDFDNKVIEDEDTNCNTAKEIVVAQNAELSVTKEELNSNKNVTHKIQVDLEAIYALVSNIKSSMDEEELEKIILDIDWKMDVIKDSYENLVELKNFLYEVLRSVELYYFNALLENISIQLIQSTDNENIIKQIMKAFINVNAQNCRRCTCSNPYPTDELSEPKFLGFGTALLKKMLNENKEECINLCNKVPYMWRDYLPLYTERHGILMNDILRQCLQTRDNIVLSILLPLLDGNHWKTVATYAKEIQEGQCLFCGKSIKKGNREESINWTVVIYEIIKRQGPDIAMTLLIKLEKAISNVPIDISIFQSLIFTKLIYRHGMKCTINFNKSNMESSQYNTICSTQIQNQLVKVLEKDLSQPINKNIFENGPHHWGMNYQNKLSTCPCCTLSLQTPVLLGNNGIAIFDCGHAYHVNCIIEKKLTACTLHS</sequence>
<dbReference type="PANTHER" id="PTHR23287:SF18">
    <property type="entry name" value="BLOC-2 COMPLEX MEMBER HPS5"/>
    <property type="match status" value="1"/>
</dbReference>
<dbReference type="InterPro" id="IPR056499">
    <property type="entry name" value="Beta-prop_HPS5-like"/>
</dbReference>
<dbReference type="GO" id="GO:0005737">
    <property type="term" value="C:cytoplasm"/>
    <property type="evidence" value="ECO:0007669"/>
    <property type="project" value="TreeGrafter"/>
</dbReference>
<accession>A0A310SHR1</accession>
<keyword evidence="4" id="KW-1185">Reference proteome</keyword>
<dbReference type="SUPFAM" id="SSF50978">
    <property type="entry name" value="WD40 repeat-like"/>
    <property type="match status" value="1"/>
</dbReference>
<evidence type="ECO:0000259" key="1">
    <source>
        <dbReference type="Pfam" id="PF23756"/>
    </source>
</evidence>
<evidence type="ECO:0000259" key="2">
    <source>
        <dbReference type="Pfam" id="PF23757"/>
    </source>
</evidence>
<dbReference type="Gene3D" id="2.130.10.10">
    <property type="entry name" value="YVTN repeat-like/Quinoprotein amine dehydrogenase"/>
    <property type="match status" value="1"/>
</dbReference>
<protein>
    <submittedName>
        <fullName evidence="3">Hermansky-Pudlak syndrome 5 protein like protein</fullName>
    </submittedName>
</protein>
<dbReference type="GO" id="GO:0048066">
    <property type="term" value="P:developmental pigmentation"/>
    <property type="evidence" value="ECO:0007669"/>
    <property type="project" value="TreeGrafter"/>
</dbReference>
<feature type="domain" description="HPS5-like beta-propeller" evidence="1">
    <location>
        <begin position="370"/>
        <end position="679"/>
    </location>
</feature>
<dbReference type="PANTHER" id="PTHR23287">
    <property type="entry name" value="RUBY-EYE2-LIKE PROTEIN"/>
    <property type="match status" value="1"/>
</dbReference>
<proteinExistence type="predicted"/>
<dbReference type="InterPro" id="IPR015943">
    <property type="entry name" value="WD40/YVTN_repeat-like_dom_sf"/>
</dbReference>
<organism evidence="3 4">
    <name type="scientific">Eufriesea mexicana</name>
    <dbReference type="NCBI Taxonomy" id="516756"/>
    <lineage>
        <taxon>Eukaryota</taxon>
        <taxon>Metazoa</taxon>
        <taxon>Ecdysozoa</taxon>
        <taxon>Arthropoda</taxon>
        <taxon>Hexapoda</taxon>
        <taxon>Insecta</taxon>
        <taxon>Pterygota</taxon>
        <taxon>Neoptera</taxon>
        <taxon>Endopterygota</taxon>
        <taxon>Hymenoptera</taxon>
        <taxon>Apocrita</taxon>
        <taxon>Aculeata</taxon>
        <taxon>Apoidea</taxon>
        <taxon>Anthophila</taxon>
        <taxon>Apidae</taxon>
        <taxon>Eufriesea</taxon>
    </lineage>
</organism>
<dbReference type="Pfam" id="PF23756">
    <property type="entry name" value="Beta-prop_HPS5"/>
    <property type="match status" value="1"/>
</dbReference>
<reference evidence="3 4" key="1">
    <citation type="submission" date="2015-07" db="EMBL/GenBank/DDBJ databases">
        <title>The genome of Eufriesea mexicana.</title>
        <authorList>
            <person name="Pan H."/>
            <person name="Kapheim K."/>
        </authorList>
    </citation>
    <scope>NUCLEOTIDE SEQUENCE [LARGE SCALE GENOMIC DNA]</scope>
    <source>
        <strain evidence="3">0111107269</strain>
        <tissue evidence="3">Whole body</tissue>
    </source>
</reference>
<dbReference type="OrthoDB" id="19493at2759"/>
<gene>
    <name evidence="3" type="ORF">WN48_05207</name>
</gene>
<evidence type="ECO:0000313" key="3">
    <source>
        <dbReference type="EMBL" id="OAD55189.1"/>
    </source>
</evidence>
<dbReference type="InterPro" id="IPR056446">
    <property type="entry name" value="TPR_HPS5_insects"/>
</dbReference>
<name>A0A310SHR1_9HYME</name>